<evidence type="ECO:0000313" key="2">
    <source>
        <dbReference type="Proteomes" id="UP001210261"/>
    </source>
</evidence>
<evidence type="ECO:0000313" key="1">
    <source>
        <dbReference type="EMBL" id="MDA3968649.1"/>
    </source>
</evidence>
<dbReference type="Proteomes" id="UP001210261">
    <property type="component" value="Unassembled WGS sequence"/>
</dbReference>
<name>A0ABT4VD73_9HELI</name>
<dbReference type="EMBL" id="JAQHXR010000001">
    <property type="protein sequence ID" value="MDA3968649.1"/>
    <property type="molecule type" value="Genomic_DNA"/>
</dbReference>
<proteinExistence type="predicted"/>
<dbReference type="RefSeq" id="WP_271020927.1">
    <property type="nucleotide sequence ID" value="NZ_JAQHXR010000001.1"/>
</dbReference>
<keyword evidence="2" id="KW-1185">Reference proteome</keyword>
<comment type="caution">
    <text evidence="1">The sequence shown here is derived from an EMBL/GenBank/DDBJ whole genome shotgun (WGS) entry which is preliminary data.</text>
</comment>
<accession>A0ABT4VD73</accession>
<reference evidence="1 2" key="1">
    <citation type="submission" date="2023-01" db="EMBL/GenBank/DDBJ databases">
        <title>Description of Helicobacter ibis sp. nov. isolated from faecal droppings of black-faced ibis (Theristicus melanopis).</title>
        <authorList>
            <person name="Lopez-Cantillo M."/>
            <person name="Vidal-Veuthey B."/>
            <person name="Mella A."/>
            <person name="De La Haba R."/>
            <person name="Collado L."/>
        </authorList>
    </citation>
    <scope>NUCLEOTIDE SEQUENCE [LARGE SCALE GENOMIC DNA]</scope>
    <source>
        <strain evidence="1 2">A82</strain>
    </source>
</reference>
<sequence length="155" mass="17584">MLKIDSINLIDEEKAKAIKELESDTESKLNTLNQFMHDSLLNISHNDRVALLVGMIMAAQGVADKITPLKLDELKGQEGQYTNDGQIFLNKIKDFLSYKNLPQEKINLVINDLEKAFIYSKLYNVKSYTNELLHSSDESPLKKSISKCLIISCHL</sequence>
<protein>
    <submittedName>
        <fullName evidence="1">Uncharacterized protein</fullName>
    </submittedName>
</protein>
<gene>
    <name evidence="1" type="ORF">PF021_03050</name>
</gene>
<organism evidence="1 2">
    <name type="scientific">Helicobacter ibis</name>
    <dbReference type="NCBI Taxonomy" id="2962633"/>
    <lineage>
        <taxon>Bacteria</taxon>
        <taxon>Pseudomonadati</taxon>
        <taxon>Campylobacterota</taxon>
        <taxon>Epsilonproteobacteria</taxon>
        <taxon>Campylobacterales</taxon>
        <taxon>Helicobacteraceae</taxon>
        <taxon>Helicobacter</taxon>
    </lineage>
</organism>